<comment type="function">
    <text evidence="2">Removes the formyl group from the N-terminal Met of newly synthesized proteins. Requires at least a dipeptide for an efficient rate of reaction. N-terminal L-methionine is a prerequisite for activity but the enzyme has broad specificity at other positions.</text>
</comment>
<feature type="binding site" evidence="2">
    <location>
        <position position="134"/>
    </location>
    <ligand>
        <name>Fe cation</name>
        <dbReference type="ChEBI" id="CHEBI:24875"/>
    </ligand>
</feature>
<dbReference type="OrthoDB" id="9804313at2"/>
<comment type="similarity">
    <text evidence="1 2">Belongs to the polypeptide deformylase family.</text>
</comment>
<proteinExistence type="inferred from homology"/>
<keyword evidence="2" id="KW-0479">Metal-binding</keyword>
<evidence type="ECO:0000313" key="4">
    <source>
        <dbReference type="Proteomes" id="UP000199581"/>
    </source>
</evidence>
<reference evidence="3 4" key="1">
    <citation type="submission" date="2016-10" db="EMBL/GenBank/DDBJ databases">
        <authorList>
            <person name="Varghese N."/>
            <person name="Submissions S."/>
        </authorList>
    </citation>
    <scope>NUCLEOTIDE SEQUENCE [LARGE SCALE GENOMIC DNA]</scope>
    <source>
        <strain evidence="3 4">DSM 1741</strain>
    </source>
</reference>
<sequence length="170" mass="18998">MSRSIITYPHPVLAKKAAPVTEITDEIRALAAEMLEIMYNDKGIGLAAPQVAESIRLITVDLSGPDKREDPLVFVNPVLSNLEGTVESEEGCLSVVGYRTTVKRAERLHLSATDLDGNPVEMDADDLMAICLQHEVDHLDGVLFIDKISKLKRTLYERKLKKWLKEKNED</sequence>
<dbReference type="GO" id="GO:0042586">
    <property type="term" value="F:peptide deformylase activity"/>
    <property type="evidence" value="ECO:0007669"/>
    <property type="project" value="UniProtKB-UniRule"/>
</dbReference>
<dbReference type="SUPFAM" id="SSF56420">
    <property type="entry name" value="Peptide deformylase"/>
    <property type="match status" value="1"/>
</dbReference>
<keyword evidence="2" id="KW-0648">Protein biosynthesis</keyword>
<dbReference type="InterPro" id="IPR036821">
    <property type="entry name" value="Peptide_deformylase_sf"/>
</dbReference>
<dbReference type="InterPro" id="IPR023635">
    <property type="entry name" value="Peptide_deformylase"/>
</dbReference>
<evidence type="ECO:0000313" key="3">
    <source>
        <dbReference type="EMBL" id="SFL53048.1"/>
    </source>
</evidence>
<dbReference type="EMBL" id="FOTO01000003">
    <property type="protein sequence ID" value="SFL53048.1"/>
    <property type="molecule type" value="Genomic_DNA"/>
</dbReference>
<accession>A0A8G2C279</accession>
<comment type="catalytic activity">
    <reaction evidence="2">
        <text>N-terminal N-formyl-L-methionyl-[peptide] + H2O = N-terminal L-methionyl-[peptide] + formate</text>
        <dbReference type="Rhea" id="RHEA:24420"/>
        <dbReference type="Rhea" id="RHEA-COMP:10639"/>
        <dbReference type="Rhea" id="RHEA-COMP:10640"/>
        <dbReference type="ChEBI" id="CHEBI:15377"/>
        <dbReference type="ChEBI" id="CHEBI:15740"/>
        <dbReference type="ChEBI" id="CHEBI:49298"/>
        <dbReference type="ChEBI" id="CHEBI:64731"/>
        <dbReference type="EC" id="3.5.1.88"/>
    </reaction>
</comment>
<comment type="cofactor">
    <cofactor evidence="2">
        <name>Fe(2+)</name>
        <dbReference type="ChEBI" id="CHEBI:29033"/>
    </cofactor>
    <text evidence="2">Binds 1 Fe(2+) ion.</text>
</comment>
<evidence type="ECO:0000256" key="2">
    <source>
        <dbReference type="HAMAP-Rule" id="MF_00163"/>
    </source>
</evidence>
<keyword evidence="4" id="KW-1185">Reference proteome</keyword>
<dbReference type="EC" id="3.5.1.88" evidence="2"/>
<feature type="binding site" evidence="2">
    <location>
        <position position="92"/>
    </location>
    <ligand>
        <name>Fe cation</name>
        <dbReference type="ChEBI" id="CHEBI:24875"/>
    </ligand>
</feature>
<dbReference type="GO" id="GO:0006412">
    <property type="term" value="P:translation"/>
    <property type="evidence" value="ECO:0007669"/>
    <property type="project" value="UniProtKB-UniRule"/>
</dbReference>
<dbReference type="HAMAP" id="MF_00163">
    <property type="entry name" value="Pep_deformylase"/>
    <property type="match status" value="1"/>
</dbReference>
<dbReference type="GO" id="GO:0046872">
    <property type="term" value="F:metal ion binding"/>
    <property type="evidence" value="ECO:0007669"/>
    <property type="project" value="UniProtKB-KW"/>
</dbReference>
<dbReference type="AlphaFoldDB" id="A0A8G2C279"/>
<organism evidence="3 4">
    <name type="scientific">Desulfomicrobium norvegicum (strain DSM 1741 / NCIMB 8310)</name>
    <name type="common">Desulfovibrio baculatus (strain Norway 4)</name>
    <name type="synonym">Desulfovibrio desulfuricans (strain Norway 4)</name>
    <dbReference type="NCBI Taxonomy" id="52561"/>
    <lineage>
        <taxon>Bacteria</taxon>
        <taxon>Pseudomonadati</taxon>
        <taxon>Thermodesulfobacteriota</taxon>
        <taxon>Desulfovibrionia</taxon>
        <taxon>Desulfovibrionales</taxon>
        <taxon>Desulfomicrobiaceae</taxon>
        <taxon>Desulfomicrobium</taxon>
    </lineage>
</organism>
<dbReference type="Proteomes" id="UP000199581">
    <property type="component" value="Unassembled WGS sequence"/>
</dbReference>
<feature type="active site" evidence="2">
    <location>
        <position position="135"/>
    </location>
</feature>
<dbReference type="NCBIfam" id="TIGR00079">
    <property type="entry name" value="pept_deformyl"/>
    <property type="match status" value="1"/>
</dbReference>
<dbReference type="PANTHER" id="PTHR10458:SF22">
    <property type="entry name" value="PEPTIDE DEFORMYLASE"/>
    <property type="match status" value="1"/>
</dbReference>
<dbReference type="Gene3D" id="3.90.45.10">
    <property type="entry name" value="Peptide deformylase"/>
    <property type="match status" value="1"/>
</dbReference>
<dbReference type="Pfam" id="PF01327">
    <property type="entry name" value="Pep_deformylase"/>
    <property type="match status" value="1"/>
</dbReference>
<evidence type="ECO:0000256" key="1">
    <source>
        <dbReference type="ARBA" id="ARBA00010759"/>
    </source>
</evidence>
<name>A0A8G2C279_DESNO</name>
<gene>
    <name evidence="2" type="primary">def</name>
    <name evidence="3" type="ORF">SAMN05421830_103145</name>
</gene>
<dbReference type="PIRSF" id="PIRSF004749">
    <property type="entry name" value="Pep_def"/>
    <property type="match status" value="1"/>
</dbReference>
<protein>
    <recommendedName>
        <fullName evidence="2">Peptide deformylase</fullName>
        <shortName evidence="2">PDF</shortName>
        <ecNumber evidence="2">3.5.1.88</ecNumber>
    </recommendedName>
    <alternativeName>
        <fullName evidence="2">Polypeptide deformylase</fullName>
    </alternativeName>
</protein>
<comment type="caution">
    <text evidence="3">The sequence shown here is derived from an EMBL/GenBank/DDBJ whole genome shotgun (WGS) entry which is preliminary data.</text>
</comment>
<dbReference type="PANTHER" id="PTHR10458">
    <property type="entry name" value="PEPTIDE DEFORMYLASE"/>
    <property type="match status" value="1"/>
</dbReference>
<feature type="binding site" evidence="2">
    <location>
        <position position="138"/>
    </location>
    <ligand>
        <name>Fe cation</name>
        <dbReference type="ChEBI" id="CHEBI:24875"/>
    </ligand>
</feature>
<dbReference type="CDD" id="cd00487">
    <property type="entry name" value="Pep_deformylase"/>
    <property type="match status" value="1"/>
</dbReference>
<dbReference type="NCBIfam" id="NF001159">
    <property type="entry name" value="PRK00150.1-3"/>
    <property type="match status" value="1"/>
</dbReference>
<dbReference type="RefSeq" id="WP_092190502.1">
    <property type="nucleotide sequence ID" value="NZ_FOTO01000003.1"/>
</dbReference>
<keyword evidence="2" id="KW-0378">Hydrolase</keyword>
<keyword evidence="2" id="KW-0408">Iron</keyword>
<dbReference type="PRINTS" id="PR01576">
    <property type="entry name" value="PDEFORMYLASE"/>
</dbReference>